<accession>A0A0A9TK85</accession>
<sequence>MHELFKPLNNTNAYAVVISRGRRATCLNHMKIIAAGVIFIWTACQALQRMPR</sequence>
<protein>
    <submittedName>
        <fullName evidence="1">Uncharacterized protein</fullName>
    </submittedName>
</protein>
<dbReference type="EMBL" id="GBRH01283240">
    <property type="protein sequence ID" value="JAD14655.1"/>
    <property type="molecule type" value="Transcribed_RNA"/>
</dbReference>
<evidence type="ECO:0000313" key="1">
    <source>
        <dbReference type="EMBL" id="JAD14655.1"/>
    </source>
</evidence>
<name>A0A0A9TK85_ARUDO</name>
<organism evidence="1">
    <name type="scientific">Arundo donax</name>
    <name type="common">Giant reed</name>
    <name type="synonym">Donax arundinaceus</name>
    <dbReference type="NCBI Taxonomy" id="35708"/>
    <lineage>
        <taxon>Eukaryota</taxon>
        <taxon>Viridiplantae</taxon>
        <taxon>Streptophyta</taxon>
        <taxon>Embryophyta</taxon>
        <taxon>Tracheophyta</taxon>
        <taxon>Spermatophyta</taxon>
        <taxon>Magnoliopsida</taxon>
        <taxon>Liliopsida</taxon>
        <taxon>Poales</taxon>
        <taxon>Poaceae</taxon>
        <taxon>PACMAD clade</taxon>
        <taxon>Arundinoideae</taxon>
        <taxon>Arundineae</taxon>
        <taxon>Arundo</taxon>
    </lineage>
</organism>
<reference evidence="1" key="1">
    <citation type="submission" date="2014-09" db="EMBL/GenBank/DDBJ databases">
        <authorList>
            <person name="Magalhaes I.L.F."/>
            <person name="Oliveira U."/>
            <person name="Santos F.R."/>
            <person name="Vidigal T.H.D.A."/>
            <person name="Brescovit A.D."/>
            <person name="Santos A.J."/>
        </authorList>
    </citation>
    <scope>NUCLEOTIDE SEQUENCE</scope>
    <source>
        <tissue evidence="1">Shoot tissue taken approximately 20 cm above the soil surface</tissue>
    </source>
</reference>
<dbReference type="AlphaFoldDB" id="A0A0A9TK85"/>
<proteinExistence type="predicted"/>
<reference evidence="1" key="2">
    <citation type="journal article" date="2015" name="Data Brief">
        <title>Shoot transcriptome of the giant reed, Arundo donax.</title>
        <authorList>
            <person name="Barrero R.A."/>
            <person name="Guerrero F.D."/>
            <person name="Moolhuijzen P."/>
            <person name="Goolsby J.A."/>
            <person name="Tidwell J."/>
            <person name="Bellgard S.E."/>
            <person name="Bellgard M.I."/>
        </authorList>
    </citation>
    <scope>NUCLEOTIDE SEQUENCE</scope>
    <source>
        <tissue evidence="1">Shoot tissue taken approximately 20 cm above the soil surface</tissue>
    </source>
</reference>